<dbReference type="OrthoDB" id="10020373at2"/>
<protein>
    <submittedName>
        <fullName evidence="1">Uncharacterized protein</fullName>
    </submittedName>
</protein>
<dbReference type="EMBL" id="LT629804">
    <property type="protein sequence ID" value="SDU79809.1"/>
    <property type="molecule type" value="Genomic_DNA"/>
</dbReference>
<dbReference type="RefSeq" id="WP_091280588.1">
    <property type="nucleotide sequence ID" value="NZ_LT629804.1"/>
</dbReference>
<evidence type="ECO:0000313" key="2">
    <source>
        <dbReference type="Proteomes" id="UP000214355"/>
    </source>
</evidence>
<dbReference type="GeneID" id="65344742"/>
<evidence type="ECO:0000313" key="1">
    <source>
        <dbReference type="EMBL" id="SDU79809.1"/>
    </source>
</evidence>
<name>A0A1H2LFX1_9ACTO</name>
<dbReference type="STRING" id="131112.SAMN04489737_1005"/>
<keyword evidence="2" id="KW-1185">Reference proteome</keyword>
<gene>
    <name evidence="1" type="ORF">SAMN04489737_1005</name>
</gene>
<accession>A0A1H2LFX1</accession>
<proteinExistence type="predicted"/>
<sequence length="342" mass="38989">MFYDDASLILTVNVFYEIQPSEAACRVYAAKDALGNFLFWEKYVDREEIEDIFTAVKIEGIQFADLLNAEITDRIMVSKAGGYLGQSLETILRTKIYDLKNNTQEILGASGVDHKKPLCFWAFRKNGKNSVEQIRKHFESSSAKSKTRWVILPITNSSGKERELDLDLEVRLGDDLEARCAEIKELKDELVNNKEKSQGDKNCPLIAQKVQGKPYPEKMFPELSDGDGYAFVVSGLWKTNESFKKVKVHKDSWKQGYFQYVFRLWKEYESVTKSGESTPGEYSVVGNNTNVLLQRKCEKSSNNVKKKSCIDVKDIFDYAHDSDGVPCLVAQIEYPYVVELTV</sequence>
<dbReference type="Proteomes" id="UP000214355">
    <property type="component" value="Chromosome I"/>
</dbReference>
<reference evidence="2" key="1">
    <citation type="submission" date="2016-10" db="EMBL/GenBank/DDBJ databases">
        <authorList>
            <person name="Varghese N."/>
            <person name="Submissions S."/>
        </authorList>
    </citation>
    <scope>NUCLEOTIDE SEQUENCE [LARGE SCALE GENOMIC DNA]</scope>
    <source>
        <strain evidence="2">DSM 10002</strain>
    </source>
</reference>
<organism evidence="1 2">
    <name type="scientific">Arcanobacterium phocae</name>
    <dbReference type="NCBI Taxonomy" id="131112"/>
    <lineage>
        <taxon>Bacteria</taxon>
        <taxon>Bacillati</taxon>
        <taxon>Actinomycetota</taxon>
        <taxon>Actinomycetes</taxon>
        <taxon>Actinomycetales</taxon>
        <taxon>Actinomycetaceae</taxon>
        <taxon>Arcanobacterium</taxon>
    </lineage>
</organism>
<dbReference type="AlphaFoldDB" id="A0A1H2LFX1"/>